<dbReference type="Proteomes" id="UP001390339">
    <property type="component" value="Unassembled WGS sequence"/>
</dbReference>
<gene>
    <name evidence="7" type="ORF">PGQ11_014740</name>
</gene>
<evidence type="ECO:0000256" key="3">
    <source>
        <dbReference type="ARBA" id="ARBA00022723"/>
    </source>
</evidence>
<proteinExistence type="inferred from homology"/>
<dbReference type="InterPro" id="IPR036291">
    <property type="entry name" value="NAD(P)-bd_dom_sf"/>
</dbReference>
<evidence type="ECO:0000259" key="6">
    <source>
        <dbReference type="SMART" id="SM00829"/>
    </source>
</evidence>
<comment type="cofactor">
    <cofactor evidence="1">
        <name>Zn(2+)</name>
        <dbReference type="ChEBI" id="CHEBI:29105"/>
    </cofactor>
</comment>
<evidence type="ECO:0000256" key="2">
    <source>
        <dbReference type="ARBA" id="ARBA00008072"/>
    </source>
</evidence>
<sequence length="368" mass="39151">MTQQAPPPSIPDQMQAIQVVERNQPYQLRTVPVPFTGEELGSHDLLVKVAAASYCHTDGMVAAGIFGEELPITASHEGAGTVVRVGNASKFQVGDRVMCGQLFHPCGVCGDCRGGRQEEQYCTGVEGHVGVHIDGCFAEYVRVDARSATKVPRGVSLLDAAPLACAGRTVWRAVQQVGLQRGQWVAIVGSGGGLGHLGIQFAKKALGLRVIGIEARDEGLELSREFEADAVLDARKDKAEVVAEAQRATEGSGADATIVLSDAKGAAALGCAVTRMHGTVVQVAQPDEVCIPFQEFVFRDIRVKGSLLCSPKESRSMLEAVAEHGIEVKTNVFRGLESIDELMAKVKEGKIQGKAVIVVDQEQIDAEK</sequence>
<evidence type="ECO:0000256" key="4">
    <source>
        <dbReference type="ARBA" id="ARBA00022833"/>
    </source>
</evidence>
<dbReference type="PANTHER" id="PTHR42940:SF8">
    <property type="entry name" value="VACUOLAR PROTEIN SORTING-ASSOCIATED PROTEIN 11"/>
    <property type="match status" value="1"/>
</dbReference>
<dbReference type="SUPFAM" id="SSF51735">
    <property type="entry name" value="NAD(P)-binding Rossmann-fold domains"/>
    <property type="match status" value="1"/>
</dbReference>
<dbReference type="Pfam" id="PF08240">
    <property type="entry name" value="ADH_N"/>
    <property type="match status" value="1"/>
</dbReference>
<evidence type="ECO:0000256" key="1">
    <source>
        <dbReference type="ARBA" id="ARBA00001947"/>
    </source>
</evidence>
<evidence type="ECO:0000313" key="7">
    <source>
        <dbReference type="EMBL" id="KAK8852261.1"/>
    </source>
</evidence>
<keyword evidence="5" id="KW-0560">Oxidoreductase</keyword>
<dbReference type="Gene3D" id="3.40.50.720">
    <property type="entry name" value="NAD(P)-binding Rossmann-like Domain"/>
    <property type="match status" value="1"/>
</dbReference>
<dbReference type="InterPro" id="IPR013154">
    <property type="entry name" value="ADH-like_N"/>
</dbReference>
<reference evidence="7 8" key="1">
    <citation type="journal article" date="2024" name="IMA Fungus">
        <title>Apiospora arundinis, a panoply of carbohydrate-active enzymes and secondary metabolites.</title>
        <authorList>
            <person name="Sorensen T."/>
            <person name="Petersen C."/>
            <person name="Muurmann A.T."/>
            <person name="Christiansen J.V."/>
            <person name="Brundto M.L."/>
            <person name="Overgaard C.K."/>
            <person name="Boysen A.T."/>
            <person name="Wollenberg R.D."/>
            <person name="Larsen T.O."/>
            <person name="Sorensen J.L."/>
            <person name="Nielsen K.L."/>
            <person name="Sondergaard T.E."/>
        </authorList>
    </citation>
    <scope>NUCLEOTIDE SEQUENCE [LARGE SCALE GENOMIC DNA]</scope>
    <source>
        <strain evidence="7 8">AAU 773</strain>
    </source>
</reference>
<accession>A0ABR2HT43</accession>
<dbReference type="InterPro" id="IPR020843">
    <property type="entry name" value="ER"/>
</dbReference>
<dbReference type="Pfam" id="PF00107">
    <property type="entry name" value="ADH_zinc_N"/>
    <property type="match status" value="1"/>
</dbReference>
<organism evidence="7 8">
    <name type="scientific">Apiospora arundinis</name>
    <dbReference type="NCBI Taxonomy" id="335852"/>
    <lineage>
        <taxon>Eukaryota</taxon>
        <taxon>Fungi</taxon>
        <taxon>Dikarya</taxon>
        <taxon>Ascomycota</taxon>
        <taxon>Pezizomycotina</taxon>
        <taxon>Sordariomycetes</taxon>
        <taxon>Xylariomycetidae</taxon>
        <taxon>Amphisphaeriales</taxon>
        <taxon>Apiosporaceae</taxon>
        <taxon>Apiospora</taxon>
    </lineage>
</organism>
<comment type="similarity">
    <text evidence="2">Belongs to the zinc-containing alcohol dehydrogenase family.</text>
</comment>
<dbReference type="PANTHER" id="PTHR42940">
    <property type="entry name" value="ALCOHOL DEHYDROGENASE 1-RELATED"/>
    <property type="match status" value="1"/>
</dbReference>
<protein>
    <submittedName>
        <fullName evidence="7">GroES-like protein</fullName>
    </submittedName>
</protein>
<keyword evidence="4" id="KW-0862">Zinc</keyword>
<dbReference type="EMBL" id="JAPCWZ010000009">
    <property type="protein sequence ID" value="KAK8852261.1"/>
    <property type="molecule type" value="Genomic_DNA"/>
</dbReference>
<evidence type="ECO:0000256" key="5">
    <source>
        <dbReference type="ARBA" id="ARBA00023002"/>
    </source>
</evidence>
<name>A0ABR2HT43_9PEZI</name>
<dbReference type="InterPro" id="IPR011032">
    <property type="entry name" value="GroES-like_sf"/>
</dbReference>
<keyword evidence="8" id="KW-1185">Reference proteome</keyword>
<dbReference type="Gene3D" id="3.90.180.10">
    <property type="entry name" value="Medium-chain alcohol dehydrogenases, catalytic domain"/>
    <property type="match status" value="1"/>
</dbReference>
<evidence type="ECO:0000313" key="8">
    <source>
        <dbReference type="Proteomes" id="UP001390339"/>
    </source>
</evidence>
<keyword evidence="3" id="KW-0479">Metal-binding</keyword>
<dbReference type="SMART" id="SM00829">
    <property type="entry name" value="PKS_ER"/>
    <property type="match status" value="1"/>
</dbReference>
<dbReference type="SUPFAM" id="SSF50129">
    <property type="entry name" value="GroES-like"/>
    <property type="match status" value="1"/>
</dbReference>
<dbReference type="InterPro" id="IPR013149">
    <property type="entry name" value="ADH-like_C"/>
</dbReference>
<comment type="caution">
    <text evidence="7">The sequence shown here is derived from an EMBL/GenBank/DDBJ whole genome shotgun (WGS) entry which is preliminary data.</text>
</comment>
<feature type="domain" description="Enoyl reductase (ER)" evidence="6">
    <location>
        <begin position="23"/>
        <end position="357"/>
    </location>
</feature>